<feature type="chain" id="PRO_5047224619" evidence="1">
    <location>
        <begin position="22"/>
        <end position="210"/>
    </location>
</feature>
<dbReference type="Proteomes" id="UP001595692">
    <property type="component" value="Unassembled WGS sequence"/>
</dbReference>
<evidence type="ECO:0000313" key="3">
    <source>
        <dbReference type="EMBL" id="MFC3914590.1"/>
    </source>
</evidence>
<dbReference type="RefSeq" id="WP_377153621.1">
    <property type="nucleotide sequence ID" value="NZ_JBHSAF010000014.1"/>
</dbReference>
<dbReference type="Pfam" id="PF13529">
    <property type="entry name" value="Peptidase_C39_2"/>
    <property type="match status" value="1"/>
</dbReference>
<feature type="domain" description="Peptidase C39-like" evidence="2">
    <location>
        <begin position="36"/>
        <end position="175"/>
    </location>
</feature>
<organism evidence="3 4">
    <name type="scientific">Pseudaeromonas sharmana</name>
    <dbReference type="NCBI Taxonomy" id="328412"/>
    <lineage>
        <taxon>Bacteria</taxon>
        <taxon>Pseudomonadati</taxon>
        <taxon>Pseudomonadota</taxon>
        <taxon>Gammaproteobacteria</taxon>
        <taxon>Aeromonadales</taxon>
        <taxon>Aeromonadaceae</taxon>
        <taxon>Pseudaeromonas</taxon>
    </lineage>
</organism>
<evidence type="ECO:0000259" key="2">
    <source>
        <dbReference type="Pfam" id="PF13529"/>
    </source>
</evidence>
<proteinExistence type="predicted"/>
<gene>
    <name evidence="3" type="ORF">ACFOSS_14130</name>
</gene>
<reference evidence="4" key="1">
    <citation type="journal article" date="2019" name="Int. J. Syst. Evol. Microbiol.">
        <title>The Global Catalogue of Microorganisms (GCM) 10K type strain sequencing project: providing services to taxonomists for standard genome sequencing and annotation.</title>
        <authorList>
            <consortium name="The Broad Institute Genomics Platform"/>
            <consortium name="The Broad Institute Genome Sequencing Center for Infectious Disease"/>
            <person name="Wu L."/>
            <person name="Ma J."/>
        </authorList>
    </citation>
    <scope>NUCLEOTIDE SEQUENCE [LARGE SCALE GENOMIC DNA]</scope>
    <source>
        <strain evidence="4">CCUG 54939</strain>
    </source>
</reference>
<keyword evidence="1" id="KW-0732">Signal</keyword>
<evidence type="ECO:0000256" key="1">
    <source>
        <dbReference type="SAM" id="SignalP"/>
    </source>
</evidence>
<dbReference type="EMBL" id="JBHSAF010000014">
    <property type="protein sequence ID" value="MFC3914590.1"/>
    <property type="molecule type" value="Genomic_DNA"/>
</dbReference>
<comment type="caution">
    <text evidence="3">The sequence shown here is derived from an EMBL/GenBank/DDBJ whole genome shotgun (WGS) entry which is preliminary data.</text>
</comment>
<feature type="signal peptide" evidence="1">
    <location>
        <begin position="1"/>
        <end position="21"/>
    </location>
</feature>
<keyword evidence="4" id="KW-1185">Reference proteome</keyword>
<sequence length="210" mass="23261">MFRMIRRPLVWGLLIWCSAAAALQAQLDDSRLRASFQAQSSPAWCWAASVQMALRYYGIDIDQPTLLKHTFGALPPAGGNLLADSQRLNQVFYWKGRRYIISVSASPMSGHPLLPSPWATTPEAIVNHLKRGRPILVGYASAHYGLHTVLLTGVDYSLTASGKVQLHRLRVMDPYPYDQAHIDRGGVIDYPDGKLPGPIAALWQLDITAE</sequence>
<name>A0ABV8CQW1_9GAMM</name>
<protein>
    <submittedName>
        <fullName evidence="3">C39 family peptidase</fullName>
    </submittedName>
</protein>
<accession>A0ABV8CQW1</accession>
<dbReference type="InterPro" id="IPR039564">
    <property type="entry name" value="Peptidase_C39-like"/>
</dbReference>
<evidence type="ECO:0000313" key="4">
    <source>
        <dbReference type="Proteomes" id="UP001595692"/>
    </source>
</evidence>